<feature type="domain" description="DNA mismatch repair protein MutS core" evidence="6">
    <location>
        <begin position="168"/>
        <end position="514"/>
    </location>
</feature>
<dbReference type="SMART" id="SM00533">
    <property type="entry name" value="MUTSd"/>
    <property type="match status" value="1"/>
</dbReference>
<reference evidence="8 9" key="1">
    <citation type="journal article" date="2010" name="Science">
        <title>Genomic analysis of organismal complexity in the multicellular green alga Volvox carteri.</title>
        <authorList>
            <person name="Prochnik S.E."/>
            <person name="Umen J."/>
            <person name="Nedelcu A.M."/>
            <person name="Hallmann A."/>
            <person name="Miller S.M."/>
            <person name="Nishii I."/>
            <person name="Ferris P."/>
            <person name="Kuo A."/>
            <person name="Mitros T."/>
            <person name="Fritz-Laylin L.K."/>
            <person name="Hellsten U."/>
            <person name="Chapman J."/>
            <person name="Simakov O."/>
            <person name="Rensing S.A."/>
            <person name="Terry A."/>
            <person name="Pangilinan J."/>
            <person name="Kapitonov V."/>
            <person name="Jurka J."/>
            <person name="Salamov A."/>
            <person name="Shapiro H."/>
            <person name="Schmutz J."/>
            <person name="Grimwood J."/>
            <person name="Lindquist E."/>
            <person name="Lucas S."/>
            <person name="Grigoriev I.V."/>
            <person name="Schmitt R."/>
            <person name="Kirk D."/>
            <person name="Rokhsar D.S."/>
        </authorList>
    </citation>
    <scope>NUCLEOTIDE SEQUENCE [LARGE SCALE GENOMIC DNA]</scope>
    <source>
        <strain evidence="9">f. Nagariensis / Eve</strain>
    </source>
</reference>
<dbReference type="Gene3D" id="1.10.1420.10">
    <property type="match status" value="1"/>
</dbReference>
<dbReference type="RefSeq" id="XP_002948957.1">
    <property type="nucleotide sequence ID" value="XM_002948911.1"/>
</dbReference>
<dbReference type="AlphaFoldDB" id="D8TRG8"/>
<evidence type="ECO:0000256" key="2">
    <source>
        <dbReference type="ARBA" id="ARBA00022741"/>
    </source>
</evidence>
<organism evidence="9">
    <name type="scientific">Volvox carteri f. nagariensis</name>
    <dbReference type="NCBI Taxonomy" id="3068"/>
    <lineage>
        <taxon>Eukaryota</taxon>
        <taxon>Viridiplantae</taxon>
        <taxon>Chlorophyta</taxon>
        <taxon>core chlorophytes</taxon>
        <taxon>Chlorophyceae</taxon>
        <taxon>CS clade</taxon>
        <taxon>Chlamydomonadales</taxon>
        <taxon>Volvocaceae</taxon>
        <taxon>Volvox</taxon>
    </lineage>
</organism>
<keyword evidence="3" id="KW-0067">ATP-binding</keyword>
<dbReference type="GO" id="GO:0005524">
    <property type="term" value="F:ATP binding"/>
    <property type="evidence" value="ECO:0007669"/>
    <property type="project" value="UniProtKB-KW"/>
</dbReference>
<dbReference type="GO" id="GO:0043504">
    <property type="term" value="P:mitochondrial DNA repair"/>
    <property type="evidence" value="ECO:0007669"/>
    <property type="project" value="TreeGrafter"/>
</dbReference>
<dbReference type="InterPro" id="IPR027417">
    <property type="entry name" value="P-loop_NTPase"/>
</dbReference>
<keyword evidence="4" id="KW-0238">DNA-binding</keyword>
<dbReference type="InterPro" id="IPR007696">
    <property type="entry name" value="DNA_mismatch_repair_MutS_core"/>
</dbReference>
<dbReference type="SMART" id="SM00534">
    <property type="entry name" value="MUTSac"/>
    <property type="match status" value="1"/>
</dbReference>
<dbReference type="eggNOG" id="KOG0220">
    <property type="taxonomic scope" value="Eukaryota"/>
</dbReference>
<evidence type="ECO:0000256" key="1">
    <source>
        <dbReference type="ARBA" id="ARBA00006271"/>
    </source>
</evidence>
<dbReference type="InterPro" id="IPR045076">
    <property type="entry name" value="MutS"/>
</dbReference>
<feature type="domain" description="DNA mismatch repair proteins mutS family" evidence="7">
    <location>
        <begin position="539"/>
        <end position="739"/>
    </location>
</feature>
<evidence type="ECO:0000256" key="4">
    <source>
        <dbReference type="ARBA" id="ARBA00023125"/>
    </source>
</evidence>
<evidence type="ECO:0000313" key="9">
    <source>
        <dbReference type="Proteomes" id="UP000001058"/>
    </source>
</evidence>
<accession>D8TRG8</accession>
<dbReference type="InterPro" id="IPR000432">
    <property type="entry name" value="DNA_mismatch_repair_MutS_C"/>
</dbReference>
<dbReference type="GO" id="GO:0030983">
    <property type="term" value="F:mismatched DNA binding"/>
    <property type="evidence" value="ECO:0007669"/>
    <property type="project" value="InterPro"/>
</dbReference>
<keyword evidence="9" id="KW-1185">Reference proteome</keyword>
<dbReference type="Proteomes" id="UP000001058">
    <property type="component" value="Unassembled WGS sequence"/>
</dbReference>
<dbReference type="GO" id="GO:0140664">
    <property type="term" value="F:ATP-dependent DNA damage sensor activity"/>
    <property type="evidence" value="ECO:0007669"/>
    <property type="project" value="InterPro"/>
</dbReference>
<evidence type="ECO:0000259" key="7">
    <source>
        <dbReference type="SMART" id="SM00534"/>
    </source>
</evidence>
<dbReference type="GeneID" id="9623662"/>
<dbReference type="InParanoid" id="D8TRG8"/>
<dbReference type="GO" id="GO:0005634">
    <property type="term" value="C:nucleus"/>
    <property type="evidence" value="ECO:0007669"/>
    <property type="project" value="TreeGrafter"/>
</dbReference>
<dbReference type="KEGG" id="vcn:VOLCADRAFT_89345"/>
<dbReference type="EMBL" id="GL378333">
    <property type="protein sequence ID" value="EFJ49892.1"/>
    <property type="molecule type" value="Genomic_DNA"/>
</dbReference>
<dbReference type="OrthoDB" id="276261at2759"/>
<dbReference type="InterPro" id="IPR036187">
    <property type="entry name" value="DNA_mismatch_repair_MutS_sf"/>
</dbReference>
<dbReference type="GO" id="GO:0005739">
    <property type="term" value="C:mitochondrion"/>
    <property type="evidence" value="ECO:0007669"/>
    <property type="project" value="TreeGrafter"/>
</dbReference>
<dbReference type="PANTHER" id="PTHR11361">
    <property type="entry name" value="DNA MISMATCH REPAIR PROTEIN MUTS FAMILY MEMBER"/>
    <property type="match status" value="1"/>
</dbReference>
<evidence type="ECO:0000259" key="6">
    <source>
        <dbReference type="SMART" id="SM00533"/>
    </source>
</evidence>
<dbReference type="FunCoup" id="D8TRG8">
    <property type="interactions" value="411"/>
</dbReference>
<evidence type="ECO:0008006" key="10">
    <source>
        <dbReference type="Google" id="ProtNLM"/>
    </source>
</evidence>
<name>D8TRG8_VOLCA</name>
<dbReference type="SUPFAM" id="SSF48334">
    <property type="entry name" value="DNA repair protein MutS, domain III"/>
    <property type="match status" value="1"/>
</dbReference>
<dbReference type="PANTHER" id="PTHR11361:SF34">
    <property type="entry name" value="DNA MISMATCH REPAIR PROTEIN MSH1, MITOCHONDRIAL"/>
    <property type="match status" value="1"/>
</dbReference>
<keyword evidence="5" id="KW-0234">DNA repair</keyword>
<dbReference type="Pfam" id="PF00488">
    <property type="entry name" value="MutS_V"/>
    <property type="match status" value="1"/>
</dbReference>
<evidence type="ECO:0000256" key="3">
    <source>
        <dbReference type="ARBA" id="ARBA00022840"/>
    </source>
</evidence>
<dbReference type="Pfam" id="PF05192">
    <property type="entry name" value="MutS_III"/>
    <property type="match status" value="1"/>
</dbReference>
<keyword evidence="5" id="KW-0227">DNA damage</keyword>
<dbReference type="Gene3D" id="3.40.50.300">
    <property type="entry name" value="P-loop containing nucleotide triphosphate hydrolases"/>
    <property type="match status" value="1"/>
</dbReference>
<gene>
    <name evidence="8" type="ORF">VOLCADRAFT_89345</name>
</gene>
<keyword evidence="2" id="KW-0547">Nucleotide-binding</keyword>
<protein>
    <recommendedName>
        <fullName evidence="10">DNA mismatch repair proteins mutS family domain-containing protein</fullName>
    </recommendedName>
</protein>
<dbReference type="STRING" id="3068.D8TRG8"/>
<evidence type="ECO:0000256" key="5">
    <source>
        <dbReference type="ARBA" id="ARBA00023204"/>
    </source>
</evidence>
<proteinExistence type="inferred from homology"/>
<sequence length="837" mass="88012">MNIHTIFNPIILLVRIVVNYKEFFDILEAWLLSTRRQLSHLTGCKACFLRFRKMRNRSLALIQQPSHSREIVEPKKSLAHSFPAGSYAVTQMLLQLVGATEVVVVAPREAAAGSCSAVPVPLRARCVRVEQLHAGLHLRLDAGLAEALEPGGGPMGRFPVSGPPAAASLLRLLGSSLRTAAGMRLLRSSLLQPLADVGTLNMRYDTIEELIEEDTLAFDLGQVLALLPKDLDKMCYSLAAAGGSGPPGGGGAGAFKSAAGNDPGRAIGGLVQSLLLLRDILAVMEPLANTLQPARSPLLTAIRTNCTAPGLLALRHRVDEVLDEEATGAAARGSQFMSRIQQCFAVRTAAADACPPGPGGGLLEMARGSLCRLTESVHALGARCRTAAARASTSPCRLTLEGAVAAALMVLERRGPGTLLLTTHELNALNARLRDATFDCLLLTRQLLESVVSEAFGQLGALQRLADSLALLDLMVGLADVVANGPMGQCCRPQLQLGGPLAIVQGRHPLLAARSFLTGGGSGGGGRVQANDVFVSSTAPLHIITGPNMSGKSTYLHQVGLLVLMAQAGCWVPAQFMALSPFTALLGRLSFGGGGGGGGLMGPEDDLESGSSSFLAEMQDAAAVLASATPRSLVLLDELGRATSTADGVGLAWAICEELMTRGSATLLATHFPQLGELAVLYPQARLWKLQVDTSAGSLDFRWLLQPAAALDYCHYGLMLAEAAGLPTSVVVEARRVAEMLEEVERRRLEVSAAGSGLWAVAASVCSKLAVIAQQWKGGSGSKSVEAEKQVLELIRGLQREALGVSLSQLEQELGSRAPQEQLAVPVSWVLVCCRST</sequence>
<evidence type="ECO:0000313" key="8">
    <source>
        <dbReference type="EMBL" id="EFJ49892.1"/>
    </source>
</evidence>
<dbReference type="GO" id="GO:0006298">
    <property type="term" value="P:mismatch repair"/>
    <property type="evidence" value="ECO:0007669"/>
    <property type="project" value="InterPro"/>
</dbReference>
<dbReference type="SUPFAM" id="SSF52540">
    <property type="entry name" value="P-loop containing nucleoside triphosphate hydrolases"/>
    <property type="match status" value="1"/>
</dbReference>
<comment type="similarity">
    <text evidence="1">Belongs to the DNA mismatch repair MutS family.</text>
</comment>